<proteinExistence type="predicted"/>
<dbReference type="InParanoid" id="A0A0C3E8X7"/>
<gene>
    <name evidence="7" type="ORF">SCLCIDRAFT_103479</name>
</gene>
<accession>A0A0C3E8X7</accession>
<reference evidence="7 8" key="1">
    <citation type="submission" date="2014-04" db="EMBL/GenBank/DDBJ databases">
        <authorList>
            <consortium name="DOE Joint Genome Institute"/>
            <person name="Kuo A."/>
            <person name="Kohler A."/>
            <person name="Nagy L.G."/>
            <person name="Floudas D."/>
            <person name="Copeland A."/>
            <person name="Barry K.W."/>
            <person name="Cichocki N."/>
            <person name="Veneault-Fourrey C."/>
            <person name="LaButti K."/>
            <person name="Lindquist E.A."/>
            <person name="Lipzen A."/>
            <person name="Lundell T."/>
            <person name="Morin E."/>
            <person name="Murat C."/>
            <person name="Sun H."/>
            <person name="Tunlid A."/>
            <person name="Henrissat B."/>
            <person name="Grigoriev I.V."/>
            <person name="Hibbett D.S."/>
            <person name="Martin F."/>
            <person name="Nordberg H.P."/>
            <person name="Cantor M.N."/>
            <person name="Hua S.X."/>
        </authorList>
    </citation>
    <scope>NUCLEOTIDE SEQUENCE [LARGE SCALE GENOMIC DNA]</scope>
    <source>
        <strain evidence="7 8">Foug A</strain>
    </source>
</reference>
<evidence type="ECO:0000256" key="1">
    <source>
        <dbReference type="ARBA" id="ARBA00004308"/>
    </source>
</evidence>
<organism evidence="7 8">
    <name type="scientific">Scleroderma citrinum Foug A</name>
    <dbReference type="NCBI Taxonomy" id="1036808"/>
    <lineage>
        <taxon>Eukaryota</taxon>
        <taxon>Fungi</taxon>
        <taxon>Dikarya</taxon>
        <taxon>Basidiomycota</taxon>
        <taxon>Agaricomycotina</taxon>
        <taxon>Agaricomycetes</taxon>
        <taxon>Agaricomycetidae</taxon>
        <taxon>Boletales</taxon>
        <taxon>Sclerodermatineae</taxon>
        <taxon>Sclerodermataceae</taxon>
        <taxon>Scleroderma</taxon>
    </lineage>
</organism>
<dbReference type="Pfam" id="PF01602">
    <property type="entry name" value="Adaptin_N"/>
    <property type="match status" value="1"/>
</dbReference>
<protein>
    <recommendedName>
        <fullName evidence="6">Clathrin/coatomer adaptor adaptin-like N-terminal domain-containing protein</fullName>
    </recommendedName>
</protein>
<dbReference type="AlphaFoldDB" id="A0A0C3E8X7"/>
<dbReference type="Proteomes" id="UP000053989">
    <property type="component" value="Unassembled WGS sequence"/>
</dbReference>
<evidence type="ECO:0000256" key="2">
    <source>
        <dbReference type="ARBA" id="ARBA00022448"/>
    </source>
</evidence>
<dbReference type="Gene3D" id="1.25.10.10">
    <property type="entry name" value="Leucine-rich Repeat Variant"/>
    <property type="match status" value="1"/>
</dbReference>
<dbReference type="OrthoDB" id="29308at2759"/>
<comment type="subcellular location">
    <subcellularLocation>
        <location evidence="1">Endomembrane system</location>
    </subcellularLocation>
</comment>
<dbReference type="STRING" id="1036808.A0A0C3E8X7"/>
<keyword evidence="4" id="KW-0472">Membrane</keyword>
<evidence type="ECO:0000313" key="8">
    <source>
        <dbReference type="Proteomes" id="UP000053989"/>
    </source>
</evidence>
<dbReference type="PANTHER" id="PTHR22780">
    <property type="entry name" value="ADAPTIN, ALPHA/GAMMA/EPSILON"/>
    <property type="match status" value="1"/>
</dbReference>
<dbReference type="InterPro" id="IPR050840">
    <property type="entry name" value="Adaptor_Complx_Large_Subunit"/>
</dbReference>
<reference evidence="8" key="2">
    <citation type="submission" date="2015-01" db="EMBL/GenBank/DDBJ databases">
        <title>Evolutionary Origins and Diversification of the Mycorrhizal Mutualists.</title>
        <authorList>
            <consortium name="DOE Joint Genome Institute"/>
            <consortium name="Mycorrhizal Genomics Consortium"/>
            <person name="Kohler A."/>
            <person name="Kuo A."/>
            <person name="Nagy L.G."/>
            <person name="Floudas D."/>
            <person name="Copeland A."/>
            <person name="Barry K.W."/>
            <person name="Cichocki N."/>
            <person name="Veneault-Fourrey C."/>
            <person name="LaButti K."/>
            <person name="Lindquist E.A."/>
            <person name="Lipzen A."/>
            <person name="Lundell T."/>
            <person name="Morin E."/>
            <person name="Murat C."/>
            <person name="Riley R."/>
            <person name="Ohm R."/>
            <person name="Sun H."/>
            <person name="Tunlid A."/>
            <person name="Henrissat B."/>
            <person name="Grigoriev I.V."/>
            <person name="Hibbett D.S."/>
            <person name="Martin F."/>
        </authorList>
    </citation>
    <scope>NUCLEOTIDE SEQUENCE [LARGE SCALE GENOMIC DNA]</scope>
    <source>
        <strain evidence="8">Foug A</strain>
    </source>
</reference>
<feature type="region of interest" description="Disordered" evidence="5">
    <location>
        <begin position="608"/>
        <end position="628"/>
    </location>
</feature>
<dbReference type="GO" id="GO:0012505">
    <property type="term" value="C:endomembrane system"/>
    <property type="evidence" value="ECO:0007669"/>
    <property type="project" value="UniProtKB-SubCell"/>
</dbReference>
<dbReference type="HOGENOM" id="CLU_016899_0_0_1"/>
<dbReference type="EMBL" id="KN822007">
    <property type="protein sequence ID" value="KIM69180.1"/>
    <property type="molecule type" value="Genomic_DNA"/>
</dbReference>
<evidence type="ECO:0000256" key="5">
    <source>
        <dbReference type="SAM" id="MobiDB-lite"/>
    </source>
</evidence>
<evidence type="ECO:0000256" key="4">
    <source>
        <dbReference type="ARBA" id="ARBA00023136"/>
    </source>
</evidence>
<dbReference type="InterPro" id="IPR011989">
    <property type="entry name" value="ARM-like"/>
</dbReference>
<keyword evidence="2" id="KW-0813">Transport</keyword>
<dbReference type="GO" id="GO:0030117">
    <property type="term" value="C:membrane coat"/>
    <property type="evidence" value="ECO:0007669"/>
    <property type="project" value="InterPro"/>
</dbReference>
<evidence type="ECO:0000259" key="6">
    <source>
        <dbReference type="Pfam" id="PF01602"/>
    </source>
</evidence>
<feature type="domain" description="Clathrin/coatomer adaptor adaptin-like N-terminal" evidence="6">
    <location>
        <begin position="40"/>
        <end position="572"/>
    </location>
</feature>
<keyword evidence="3" id="KW-0653">Protein transport</keyword>
<dbReference type="InterPro" id="IPR016024">
    <property type="entry name" value="ARM-type_fold"/>
</dbReference>
<name>A0A0C3E8X7_9AGAM</name>
<evidence type="ECO:0000313" key="7">
    <source>
        <dbReference type="EMBL" id="KIM69180.1"/>
    </source>
</evidence>
<dbReference type="SUPFAM" id="SSF48371">
    <property type="entry name" value="ARM repeat"/>
    <property type="match status" value="1"/>
</dbReference>
<dbReference type="InterPro" id="IPR002553">
    <property type="entry name" value="Clathrin/coatomer_adapt-like_N"/>
</dbReference>
<dbReference type="GO" id="GO:0016192">
    <property type="term" value="P:vesicle-mediated transport"/>
    <property type="evidence" value="ECO:0007669"/>
    <property type="project" value="InterPro"/>
</dbReference>
<dbReference type="GO" id="GO:0006886">
    <property type="term" value="P:intracellular protein transport"/>
    <property type="evidence" value="ECO:0007669"/>
    <property type="project" value="InterPro"/>
</dbReference>
<evidence type="ECO:0000256" key="3">
    <source>
        <dbReference type="ARBA" id="ARBA00022927"/>
    </source>
</evidence>
<sequence>MDVPFLSSGAMSRVHYSLIRRVEAASSAQAADQTLLSEIQVIRTTLEQPHLSIKACKESLILLLYCTMALTTTSPGDLNFAFRHAINLAEQGQSVLDKRIGYTFCVELMPRNHELQLMLVNTLRKDLESASVGRMCLAMDVLMQTPNEDVAPAVHTRLHSLLHDKNDLVRRRAYMVYYILFGKDPDHVQHLAEVLADVNHSSASEVVTTALMLASKLQSEPLARLLNSRLLHNFSGNAESIHAILRALRNGKANLDPANIPLVLNVIKHSSDPPSQGNTALVDAFSLLSTVPSDAVCQSQAELSYSPAAGIRHLLTSGDPNEQYIFIFCLSCLDPSTWAGNSPGSSAVFDKWEVQQIVKLLDSQDGLIGKMTLKMLYSVDPGITTAYYSRLVQQMPLDLSVTMKGDHVSRLLDIVEIQCQEDSEQYAGQLKELFATVEGKERALPVLESCVERILSHVRDMESTSQVSFVTALAIFAAEAEVHIGPTLMVIICALVCEHCGKVSAPPSEIIRGMATKLDLLSPSVQDACLLSMLRLSAECDKVPQEVYTAVHELSQSAGRHIRRRCDQFLTLSLQRHIVNDIVSRASSASLPDFVSALTNYQPSSVGNLSSQLVPDSPGRALPRAGTTSNKLRYDAYAAPQPVSSLRQLLSLQQAEGSSTNPQNITSGENGTSIYLNELARTVTPREMTLVMAEPPFDNDHQINNAFHHSDKAAIDDDKALKVDLIALDSPSTGTECADNSPEPDFEEIWNSMKNSNVRGWCEMSMDAIVRLLQSLQLHMRVIAVDRSPFEGELKVLVIRLPGGKYAALRLRDGDDDSCLWKLRCDDLELRITIKRLLEDV</sequence>
<keyword evidence="8" id="KW-1185">Reference proteome</keyword>